<comment type="caution">
    <text evidence="2">The sequence shown here is derived from an EMBL/GenBank/DDBJ whole genome shotgun (WGS) entry which is preliminary data.</text>
</comment>
<evidence type="ECO:0000259" key="1">
    <source>
        <dbReference type="Pfam" id="PF07833"/>
    </source>
</evidence>
<dbReference type="SUPFAM" id="SSF55383">
    <property type="entry name" value="Copper amine oxidase, domain N"/>
    <property type="match status" value="1"/>
</dbReference>
<dbReference type="Gene3D" id="3.30.457.10">
    <property type="entry name" value="Copper amine oxidase-like, N-terminal domain"/>
    <property type="match status" value="1"/>
</dbReference>
<dbReference type="Pfam" id="PF07833">
    <property type="entry name" value="Cu_amine_oxidN1"/>
    <property type="match status" value="1"/>
</dbReference>
<sequence length="90" mass="10189">MYVRDLAAAFGATVEWDDQQKAAIYKKKEKTIVFYTNRNSYVINGVEHKVDSAAQLINETTMIPVRLLSESLGAKVDYLENSHTVSISYE</sequence>
<protein>
    <submittedName>
        <fullName evidence="2">Copper amine oxidase N-terminal domain-containing protein</fullName>
    </submittedName>
</protein>
<feature type="domain" description="Copper amine oxidase-like N-terminal" evidence="1">
    <location>
        <begin position="3"/>
        <end position="87"/>
    </location>
</feature>
<dbReference type="AlphaFoldDB" id="A0A6G3ZWN0"/>
<dbReference type="EMBL" id="JAAIKC010000002">
    <property type="protein sequence ID" value="NEW06114.1"/>
    <property type="molecule type" value="Genomic_DNA"/>
</dbReference>
<name>A0A6G3ZWN0_9BACL</name>
<gene>
    <name evidence="2" type="ORF">GK047_08840</name>
</gene>
<evidence type="ECO:0000313" key="2">
    <source>
        <dbReference type="EMBL" id="NEW06114.1"/>
    </source>
</evidence>
<organism evidence="2">
    <name type="scientific">Paenibacillus sp. SYP-B3998</name>
    <dbReference type="NCBI Taxonomy" id="2678564"/>
    <lineage>
        <taxon>Bacteria</taxon>
        <taxon>Bacillati</taxon>
        <taxon>Bacillota</taxon>
        <taxon>Bacilli</taxon>
        <taxon>Bacillales</taxon>
        <taxon>Paenibacillaceae</taxon>
        <taxon>Paenibacillus</taxon>
    </lineage>
</organism>
<dbReference type="InterPro" id="IPR012854">
    <property type="entry name" value="Cu_amine_oxidase-like_N"/>
</dbReference>
<dbReference type="InterPro" id="IPR036582">
    <property type="entry name" value="Mao_N_sf"/>
</dbReference>
<accession>A0A6G3ZWN0</accession>
<reference evidence="2" key="1">
    <citation type="submission" date="2020-02" db="EMBL/GenBank/DDBJ databases">
        <authorList>
            <person name="Shen X.-R."/>
            <person name="Zhang Y.-X."/>
        </authorList>
    </citation>
    <scope>NUCLEOTIDE SEQUENCE</scope>
    <source>
        <strain evidence="2">SYP-B3998</strain>
    </source>
</reference>
<proteinExistence type="predicted"/>